<protein>
    <submittedName>
        <fullName evidence="7">S24 family peptidase</fullName>
    </submittedName>
</protein>
<keyword evidence="4" id="KW-0238">DNA-binding</keyword>
<keyword evidence="2" id="KW-0378">Hydrolase</keyword>
<dbReference type="RefSeq" id="WP_313914612.1">
    <property type="nucleotide sequence ID" value="NZ_CP135076.1"/>
</dbReference>
<gene>
    <name evidence="7" type="ORF">RPR59_12700</name>
</gene>
<evidence type="ECO:0000256" key="2">
    <source>
        <dbReference type="ARBA" id="ARBA00022801"/>
    </source>
</evidence>
<dbReference type="SUPFAM" id="SSF51306">
    <property type="entry name" value="LexA/Signal peptidase"/>
    <property type="match status" value="1"/>
</dbReference>
<dbReference type="InterPro" id="IPR039418">
    <property type="entry name" value="LexA-like"/>
</dbReference>
<evidence type="ECO:0000256" key="1">
    <source>
        <dbReference type="ARBA" id="ARBA00022670"/>
    </source>
</evidence>
<name>A0ABZ0B7C2_9SPHN</name>
<evidence type="ECO:0000313" key="8">
    <source>
        <dbReference type="Proteomes" id="UP001302249"/>
    </source>
</evidence>
<dbReference type="Proteomes" id="UP001302249">
    <property type="component" value="Chromosome"/>
</dbReference>
<keyword evidence="5" id="KW-0804">Transcription</keyword>
<organism evidence="7 8">
    <name type="scientific">Stakelama saccharophila</name>
    <dbReference type="NCBI Taxonomy" id="3075605"/>
    <lineage>
        <taxon>Bacteria</taxon>
        <taxon>Pseudomonadati</taxon>
        <taxon>Pseudomonadota</taxon>
        <taxon>Alphaproteobacteria</taxon>
        <taxon>Sphingomonadales</taxon>
        <taxon>Sphingomonadaceae</taxon>
        <taxon>Stakelama</taxon>
    </lineage>
</organism>
<keyword evidence="3" id="KW-0805">Transcription regulation</keyword>
<proteinExistence type="predicted"/>
<dbReference type="EMBL" id="CP135076">
    <property type="protein sequence ID" value="WNO53294.1"/>
    <property type="molecule type" value="Genomic_DNA"/>
</dbReference>
<evidence type="ECO:0000256" key="4">
    <source>
        <dbReference type="ARBA" id="ARBA00023125"/>
    </source>
</evidence>
<evidence type="ECO:0000259" key="6">
    <source>
        <dbReference type="Pfam" id="PF00717"/>
    </source>
</evidence>
<evidence type="ECO:0000256" key="5">
    <source>
        <dbReference type="ARBA" id="ARBA00023163"/>
    </source>
</evidence>
<sequence>MPDDDPRRVLETLIRERGESYAGLSRLLGRNAAYLQQFVKRGSPRRLPERERGDLARYFGVPESCLGGSPAPEPLQRVPVLDVAATAGAGGLLAQEDRRRYRRFDADLLRSIGVRDDAASIIRVIGDSMAPTLCDGDEILVDTAQRTVPDSGGLFVIRDGDGLRVKRLRPDGERMVVASDNPDFATQGVPRESLAVIGRVAWLGRVPG</sequence>
<feature type="domain" description="Peptidase S24/S26A/S26B/S26C" evidence="6">
    <location>
        <begin position="80"/>
        <end position="200"/>
    </location>
</feature>
<keyword evidence="1" id="KW-0645">Protease</keyword>
<dbReference type="InterPro" id="IPR036286">
    <property type="entry name" value="LexA/Signal_pep-like_sf"/>
</dbReference>
<evidence type="ECO:0000256" key="3">
    <source>
        <dbReference type="ARBA" id="ARBA00023015"/>
    </source>
</evidence>
<keyword evidence="8" id="KW-1185">Reference proteome</keyword>
<dbReference type="PANTHER" id="PTHR40661">
    <property type="match status" value="1"/>
</dbReference>
<reference evidence="7 8" key="1">
    <citation type="submission" date="2023-09" db="EMBL/GenBank/DDBJ databases">
        <authorList>
            <person name="Rey-Velasco X."/>
        </authorList>
    </citation>
    <scope>NUCLEOTIDE SEQUENCE [LARGE SCALE GENOMIC DNA]</scope>
    <source>
        <strain evidence="7 8">W311</strain>
    </source>
</reference>
<dbReference type="InterPro" id="IPR015927">
    <property type="entry name" value="Peptidase_S24_S26A/B/C"/>
</dbReference>
<dbReference type="PROSITE" id="PS00501">
    <property type="entry name" value="SPASE_I_1"/>
    <property type="match status" value="1"/>
</dbReference>
<evidence type="ECO:0000313" key="7">
    <source>
        <dbReference type="EMBL" id="WNO53294.1"/>
    </source>
</evidence>
<dbReference type="Gene3D" id="2.10.109.10">
    <property type="entry name" value="Umud Fragment, subunit A"/>
    <property type="match status" value="1"/>
</dbReference>
<dbReference type="CDD" id="cd06529">
    <property type="entry name" value="S24_LexA-like"/>
    <property type="match status" value="1"/>
</dbReference>
<dbReference type="PANTHER" id="PTHR40661:SF3">
    <property type="entry name" value="FELS-1 PROPHAGE TRANSCRIPTIONAL REGULATOR"/>
    <property type="match status" value="1"/>
</dbReference>
<dbReference type="Pfam" id="PF00717">
    <property type="entry name" value="Peptidase_S24"/>
    <property type="match status" value="1"/>
</dbReference>
<dbReference type="InterPro" id="IPR019756">
    <property type="entry name" value="Pept_S26A_signal_pept_1_Ser-AS"/>
</dbReference>
<accession>A0ABZ0B7C2</accession>